<evidence type="ECO:0000256" key="6">
    <source>
        <dbReference type="ARBA" id="ARBA00022801"/>
    </source>
</evidence>
<feature type="transmembrane region" description="Helical" evidence="11">
    <location>
        <begin position="96"/>
        <end position="114"/>
    </location>
</feature>
<evidence type="ECO:0000313" key="14">
    <source>
        <dbReference type="Proteomes" id="UP000248857"/>
    </source>
</evidence>
<dbReference type="InterPro" id="IPR050083">
    <property type="entry name" value="HtpX_protease"/>
</dbReference>
<keyword evidence="5" id="KW-0479">Metal-binding</keyword>
<gene>
    <name evidence="13" type="primary">htpX_4</name>
    <name evidence="13" type="ORF">C1752_03350</name>
</gene>
<proteinExistence type="predicted"/>
<comment type="caution">
    <text evidence="13">The sequence shown here is derived from an EMBL/GenBank/DDBJ whole genome shotgun (WGS) entry which is preliminary data.</text>
</comment>
<evidence type="ECO:0000256" key="11">
    <source>
        <dbReference type="SAM" id="Phobius"/>
    </source>
</evidence>
<dbReference type="GO" id="GO:0046872">
    <property type="term" value="F:metal ion binding"/>
    <property type="evidence" value="ECO:0007669"/>
    <property type="project" value="UniProtKB-KW"/>
</dbReference>
<dbReference type="InterPro" id="IPR001915">
    <property type="entry name" value="Peptidase_M48"/>
</dbReference>
<evidence type="ECO:0000256" key="8">
    <source>
        <dbReference type="ARBA" id="ARBA00022989"/>
    </source>
</evidence>
<dbReference type="Pfam" id="PF01435">
    <property type="entry name" value="Peptidase_M48"/>
    <property type="match status" value="1"/>
</dbReference>
<feature type="domain" description="Peptidase M48" evidence="12">
    <location>
        <begin position="144"/>
        <end position="347"/>
    </location>
</feature>
<evidence type="ECO:0000259" key="12">
    <source>
        <dbReference type="Pfam" id="PF01435"/>
    </source>
</evidence>
<protein>
    <submittedName>
        <fullName evidence="13">Protease HtpX</fullName>
        <ecNumber evidence="13">3.4.24.-</ecNumber>
    </submittedName>
</protein>
<dbReference type="PANTHER" id="PTHR43221">
    <property type="entry name" value="PROTEASE HTPX"/>
    <property type="match status" value="1"/>
</dbReference>
<evidence type="ECO:0000256" key="2">
    <source>
        <dbReference type="ARBA" id="ARBA00022475"/>
    </source>
</evidence>
<evidence type="ECO:0000256" key="9">
    <source>
        <dbReference type="ARBA" id="ARBA00023049"/>
    </source>
</evidence>
<keyword evidence="3 13" id="KW-0645">Protease</keyword>
<evidence type="ECO:0000256" key="4">
    <source>
        <dbReference type="ARBA" id="ARBA00022692"/>
    </source>
</evidence>
<keyword evidence="9" id="KW-0482">Metalloprotease</keyword>
<keyword evidence="8 11" id="KW-1133">Transmembrane helix</keyword>
<dbReference type="EC" id="3.4.24.-" evidence="13"/>
<keyword evidence="4 11" id="KW-0812">Transmembrane</keyword>
<name>A0A2W1JH70_9CYAN</name>
<feature type="transmembrane region" description="Helical" evidence="11">
    <location>
        <begin position="221"/>
        <end position="242"/>
    </location>
</feature>
<dbReference type="CDD" id="cd07340">
    <property type="entry name" value="M48B_Htpx_like"/>
    <property type="match status" value="1"/>
</dbReference>
<reference evidence="13 14" key="1">
    <citation type="journal article" date="2018" name="Sci. Rep.">
        <title>A novel species of the marine cyanobacterium Acaryochloris with a unique pigment content and lifestyle.</title>
        <authorList>
            <person name="Partensky F."/>
            <person name="Six C."/>
            <person name="Ratin M."/>
            <person name="Garczarek L."/>
            <person name="Vaulot D."/>
            <person name="Probert I."/>
            <person name="Calteau A."/>
            <person name="Gourvil P."/>
            <person name="Marie D."/>
            <person name="Grebert T."/>
            <person name="Bouchier C."/>
            <person name="Le Panse S."/>
            <person name="Gachenot M."/>
            <person name="Rodriguez F."/>
            <person name="Garrido J.L."/>
        </authorList>
    </citation>
    <scope>NUCLEOTIDE SEQUENCE [LARGE SCALE GENOMIC DNA]</scope>
    <source>
        <strain evidence="13 14">RCC1774</strain>
    </source>
</reference>
<dbReference type="GO" id="GO:0006508">
    <property type="term" value="P:proteolysis"/>
    <property type="evidence" value="ECO:0007669"/>
    <property type="project" value="UniProtKB-KW"/>
</dbReference>
<comment type="cofactor">
    <cofactor evidence="1">
        <name>Zn(2+)</name>
        <dbReference type="ChEBI" id="CHEBI:29105"/>
    </cofactor>
</comment>
<keyword evidence="6 13" id="KW-0378">Hydrolase</keyword>
<evidence type="ECO:0000256" key="1">
    <source>
        <dbReference type="ARBA" id="ARBA00001947"/>
    </source>
</evidence>
<dbReference type="PANTHER" id="PTHR43221:SF2">
    <property type="entry name" value="PROTEASE HTPX HOMOLOG"/>
    <property type="match status" value="1"/>
</dbReference>
<evidence type="ECO:0000256" key="7">
    <source>
        <dbReference type="ARBA" id="ARBA00022833"/>
    </source>
</evidence>
<organism evidence="13 14">
    <name type="scientific">Acaryochloris thomasi RCC1774</name>
    <dbReference type="NCBI Taxonomy" id="1764569"/>
    <lineage>
        <taxon>Bacteria</taxon>
        <taxon>Bacillati</taxon>
        <taxon>Cyanobacteriota</taxon>
        <taxon>Cyanophyceae</taxon>
        <taxon>Acaryochloridales</taxon>
        <taxon>Acaryochloridaceae</taxon>
        <taxon>Acaryochloris</taxon>
        <taxon>Acaryochloris thomasi</taxon>
    </lineage>
</organism>
<keyword evidence="7" id="KW-0862">Zinc</keyword>
<keyword evidence="10 11" id="KW-0472">Membrane</keyword>
<feature type="transmembrane region" description="Helical" evidence="11">
    <location>
        <begin position="33"/>
        <end position="61"/>
    </location>
</feature>
<accession>A0A2W1JH70</accession>
<dbReference type="GO" id="GO:0004222">
    <property type="term" value="F:metalloendopeptidase activity"/>
    <property type="evidence" value="ECO:0007669"/>
    <property type="project" value="InterPro"/>
</dbReference>
<evidence type="ECO:0000256" key="10">
    <source>
        <dbReference type="ARBA" id="ARBA00023136"/>
    </source>
</evidence>
<evidence type="ECO:0000313" key="13">
    <source>
        <dbReference type="EMBL" id="PZD72716.1"/>
    </source>
</evidence>
<dbReference type="AlphaFoldDB" id="A0A2W1JH70"/>
<evidence type="ECO:0000256" key="5">
    <source>
        <dbReference type="ARBA" id="ARBA00022723"/>
    </source>
</evidence>
<keyword evidence="14" id="KW-1185">Reference proteome</keyword>
<keyword evidence="2" id="KW-1003">Cell membrane</keyword>
<evidence type="ECO:0000256" key="3">
    <source>
        <dbReference type="ARBA" id="ARBA00022670"/>
    </source>
</evidence>
<dbReference type="Proteomes" id="UP000248857">
    <property type="component" value="Unassembled WGS sequence"/>
</dbReference>
<dbReference type="Gene3D" id="3.30.2010.10">
    <property type="entry name" value="Metalloproteases ('zincins'), catalytic domain"/>
    <property type="match status" value="1"/>
</dbReference>
<dbReference type="EMBL" id="PQWO01000008">
    <property type="protein sequence ID" value="PZD72716.1"/>
    <property type="molecule type" value="Genomic_DNA"/>
</dbReference>
<sequence length="671" mass="74784">MRLFCDGQPDSKATKQAVNYFKHQNQARKKTRYILGSFVIAISMIILMLYATAVPALYLLWQLTIPHRAMIGMGPDERTFEPEIFWTFWVWWTPRTLIIVSLVTLLIIGGGCFYKWRIIHRGGRAVAESLGGQLVPPDTQDRHERILRHVVEEMAIASGMPIPEVYVLRHEAEINAFAAGFTVNDAVIGVTQGCLKHLKRDELQGVIGHEFSHILNGDMRLNMLLISGLHGILIISIVGRWLRSESNAMGLGSALTITGRLNLLVGRLIQSAVSRQREFLADASAVQFTRDPQGLANALVKVLKQGSQIQTPEVESASHLFFGNVLRSKTANWWATHPPIEMRIEKLGVEVPDPKFDRKTRSVSAAQNILNMVGMTALANGSMPEASECSASVESGMEPDLIVNTVGTVAPEHLAYTQLLLAQLPDEMQQSLQYREDAIAIIYGLLLDHQESIQTRQLEFLLATESNNRVQAAQQIYERLTCLDPRMRLPLLDLTIPALRQSSVAQFRTLLEQVDALINCDGQCSLAEYSLRMILKQRLQPYFELAPRISKRATMNSLWPDCVLLLSALAHVGHPTAELQFQALKSGLQRLPEASKQTLPTQVPDFTLASLELAIERLSQSVPRLKQVIVDACAYTVLVDSVITLTEAELLRAIVIALNCPLPPFLKVLRP</sequence>